<keyword evidence="2" id="KW-0472">Membrane</keyword>
<evidence type="ECO:0000313" key="3">
    <source>
        <dbReference type="EMBL" id="WCO67344.1"/>
    </source>
</evidence>
<keyword evidence="2" id="KW-1133">Transmembrane helix</keyword>
<protein>
    <recommendedName>
        <fullName evidence="5">Adhesin domain-containing protein</fullName>
    </recommendedName>
</protein>
<sequence length="282" mass="28145">MTAPAGGPGPASPAAPPGGWGPGTMARAGRHPAVRVTALATGGLLTLALLAATSFAAANLLVRTTESDVRTLEGPVTRAVVDVDGRIDVVVGPDDRARVERSSTFGLRRPSVRRTLVDGLLSVQVTCGDLPGLCSSDVTVTLPATAEVAVTGEHVTVTGTSGPVEADADGGAVELTDLSGPIDVRTGGGSVVGRDLRSDQVRASVGAGAVELEMTRPPSDVEASTGAGSVVVVLPPDGTAYRVDATAGAGSQDVRVATDPASPRRVRASTGAGSVEVRYGRG</sequence>
<dbReference type="EMBL" id="CP116942">
    <property type="protein sequence ID" value="WCO67344.1"/>
    <property type="molecule type" value="Genomic_DNA"/>
</dbReference>
<evidence type="ECO:0008006" key="5">
    <source>
        <dbReference type="Google" id="ProtNLM"/>
    </source>
</evidence>
<keyword evidence="2" id="KW-0812">Transmembrane</keyword>
<feature type="region of interest" description="Disordered" evidence="1">
    <location>
        <begin position="1"/>
        <end position="26"/>
    </location>
</feature>
<evidence type="ECO:0000313" key="4">
    <source>
        <dbReference type="Proteomes" id="UP001216390"/>
    </source>
</evidence>
<evidence type="ECO:0000256" key="1">
    <source>
        <dbReference type="SAM" id="MobiDB-lite"/>
    </source>
</evidence>
<feature type="transmembrane region" description="Helical" evidence="2">
    <location>
        <begin position="38"/>
        <end position="62"/>
    </location>
</feature>
<dbReference type="RefSeq" id="WP_272736866.1">
    <property type="nucleotide sequence ID" value="NZ_CP116942.1"/>
</dbReference>
<evidence type="ECO:0000256" key="2">
    <source>
        <dbReference type="SAM" id="Phobius"/>
    </source>
</evidence>
<feature type="region of interest" description="Disordered" evidence="1">
    <location>
        <begin position="255"/>
        <end position="282"/>
    </location>
</feature>
<gene>
    <name evidence="3" type="ORF">PO878_01250</name>
</gene>
<dbReference type="KEGG" id="ima:PO878_01250"/>
<dbReference type="AlphaFoldDB" id="A0AAF0BWE4"/>
<dbReference type="Proteomes" id="UP001216390">
    <property type="component" value="Chromosome"/>
</dbReference>
<proteinExistence type="predicted"/>
<keyword evidence="4" id="KW-1185">Reference proteome</keyword>
<name>A0AAF0BWE4_9ACTN</name>
<accession>A0AAF0BWE4</accession>
<organism evidence="3 4">
    <name type="scientific">Iamia majanohamensis</name>
    <dbReference type="NCBI Taxonomy" id="467976"/>
    <lineage>
        <taxon>Bacteria</taxon>
        <taxon>Bacillati</taxon>
        <taxon>Actinomycetota</taxon>
        <taxon>Acidimicrobiia</taxon>
        <taxon>Acidimicrobiales</taxon>
        <taxon>Iamiaceae</taxon>
        <taxon>Iamia</taxon>
    </lineage>
</organism>
<reference evidence="3" key="1">
    <citation type="submission" date="2023-01" db="EMBL/GenBank/DDBJ databases">
        <title>The diversity of Class Acidimicrobiia in South China Sea sediment environments and the proposal of Iamia marina sp. nov., a novel species of the genus Iamia.</title>
        <authorList>
            <person name="He Y."/>
            <person name="Tian X."/>
        </authorList>
    </citation>
    <scope>NUCLEOTIDE SEQUENCE</scope>
    <source>
        <strain evidence="3">DSM 19957</strain>
    </source>
</reference>